<evidence type="ECO:0000313" key="4">
    <source>
        <dbReference type="Proteomes" id="UP000270471"/>
    </source>
</evidence>
<dbReference type="Pfam" id="PF01047">
    <property type="entry name" value="MarR"/>
    <property type="match status" value="1"/>
</dbReference>
<dbReference type="InterPro" id="IPR000835">
    <property type="entry name" value="HTH_MarR-typ"/>
</dbReference>
<reference evidence="3 4" key="1">
    <citation type="submission" date="2017-11" db="EMBL/GenBank/DDBJ databases">
        <title>Draft genome of actinobacteria isolated from guarana (Paullinia cupana (Mart.) Ducke.</title>
        <authorList>
            <person name="Siqueira K.A."/>
            <person name="Liotti R.G."/>
            <person name="Mendes T.A.O."/>
            <person name="Soares M.A."/>
        </authorList>
    </citation>
    <scope>NUCLEOTIDE SEQUENCE [LARGE SCALE GENOMIC DNA]</scope>
    <source>
        <strain evidence="3 4">193</strain>
    </source>
</reference>
<dbReference type="InterPro" id="IPR036390">
    <property type="entry name" value="WH_DNA-bd_sf"/>
</dbReference>
<evidence type="ECO:0000259" key="2">
    <source>
        <dbReference type="SMART" id="SM00347"/>
    </source>
</evidence>
<dbReference type="Gene3D" id="1.10.10.10">
    <property type="entry name" value="Winged helix-like DNA-binding domain superfamily/Winged helix DNA-binding domain"/>
    <property type="match status" value="1"/>
</dbReference>
<evidence type="ECO:0000256" key="1">
    <source>
        <dbReference type="SAM" id="MobiDB-lite"/>
    </source>
</evidence>
<name>A0A3M0I8N5_9ACTN</name>
<gene>
    <name evidence="3" type="ORF">CTZ28_10290</name>
</gene>
<evidence type="ECO:0000313" key="3">
    <source>
        <dbReference type="EMBL" id="RMB85901.1"/>
    </source>
</evidence>
<feature type="domain" description="HTH marR-type" evidence="2">
    <location>
        <begin position="28"/>
        <end position="128"/>
    </location>
</feature>
<sequence>MDAREAAEGIERELLILTRHRDLPSPRGVHGGDELDRSGYVLLSRLEAQGPMSVPEFVEAFGLAASTFTRQTSALLRQGLVERTLDPAGGVARKYRITEEGLRRLAVQRTAMTDGLAEVVADWPPERRRRFIADLRQFNSDIERLTHRPWPRTDSPRPCPVAVPDELS</sequence>
<dbReference type="InterPro" id="IPR036388">
    <property type="entry name" value="WH-like_DNA-bd_sf"/>
</dbReference>
<dbReference type="SUPFAM" id="SSF46785">
    <property type="entry name" value="Winged helix' DNA-binding domain"/>
    <property type="match status" value="1"/>
</dbReference>
<organism evidence="3 4">
    <name type="scientific">Streptomyces shenzhenensis</name>
    <dbReference type="NCBI Taxonomy" id="943815"/>
    <lineage>
        <taxon>Bacteria</taxon>
        <taxon>Bacillati</taxon>
        <taxon>Actinomycetota</taxon>
        <taxon>Actinomycetes</taxon>
        <taxon>Kitasatosporales</taxon>
        <taxon>Streptomycetaceae</taxon>
        <taxon>Streptomyces</taxon>
    </lineage>
</organism>
<dbReference type="GO" id="GO:0003700">
    <property type="term" value="F:DNA-binding transcription factor activity"/>
    <property type="evidence" value="ECO:0007669"/>
    <property type="project" value="InterPro"/>
</dbReference>
<dbReference type="OrthoDB" id="3239785at2"/>
<dbReference type="EMBL" id="PENI01000005">
    <property type="protein sequence ID" value="RMB85901.1"/>
    <property type="molecule type" value="Genomic_DNA"/>
</dbReference>
<protein>
    <submittedName>
        <fullName evidence="3">Transcriptional regulator</fullName>
    </submittedName>
</protein>
<comment type="caution">
    <text evidence="3">The sequence shown here is derived from an EMBL/GenBank/DDBJ whole genome shotgun (WGS) entry which is preliminary data.</text>
</comment>
<proteinExistence type="predicted"/>
<dbReference type="Proteomes" id="UP000270471">
    <property type="component" value="Unassembled WGS sequence"/>
</dbReference>
<accession>A0A3M0I8N5</accession>
<dbReference type="RefSeq" id="WP_121889005.1">
    <property type="nucleotide sequence ID" value="NZ_PENI01000005.1"/>
</dbReference>
<keyword evidence="4" id="KW-1185">Reference proteome</keyword>
<dbReference type="SMART" id="SM00347">
    <property type="entry name" value="HTH_MARR"/>
    <property type="match status" value="1"/>
</dbReference>
<feature type="region of interest" description="Disordered" evidence="1">
    <location>
        <begin position="147"/>
        <end position="168"/>
    </location>
</feature>
<dbReference type="AlphaFoldDB" id="A0A3M0I8N5"/>